<dbReference type="Proteomes" id="UP000607197">
    <property type="component" value="Unassembled WGS sequence"/>
</dbReference>
<keyword evidence="1" id="KW-0812">Transmembrane</keyword>
<reference evidence="2" key="2">
    <citation type="submission" date="2020-09" db="EMBL/GenBank/DDBJ databases">
        <authorList>
            <person name="Sun Q."/>
            <person name="Ohkuma M."/>
        </authorList>
    </citation>
    <scope>NUCLEOTIDE SEQUENCE</scope>
    <source>
        <strain evidence="2">JCM 19596</strain>
    </source>
</reference>
<keyword evidence="3" id="KW-1185">Reference proteome</keyword>
<feature type="transmembrane region" description="Helical" evidence="1">
    <location>
        <begin position="241"/>
        <end position="263"/>
    </location>
</feature>
<evidence type="ECO:0000313" key="3">
    <source>
        <dbReference type="Proteomes" id="UP000607197"/>
    </source>
</evidence>
<dbReference type="Pfam" id="PF26448">
    <property type="entry name" value="DUF8127"/>
    <property type="match status" value="1"/>
</dbReference>
<dbReference type="RefSeq" id="WP_188978250.1">
    <property type="nucleotide sequence ID" value="NZ_BMPG01000002.1"/>
</dbReference>
<organism evidence="2 3">
    <name type="scientific">Halocalculus aciditolerans</name>
    <dbReference type="NCBI Taxonomy" id="1383812"/>
    <lineage>
        <taxon>Archaea</taxon>
        <taxon>Methanobacteriati</taxon>
        <taxon>Methanobacteriota</taxon>
        <taxon>Stenosarchaea group</taxon>
        <taxon>Halobacteria</taxon>
        <taxon>Halobacteriales</taxon>
        <taxon>Halobacteriaceae</taxon>
        <taxon>Halocalculus</taxon>
    </lineage>
</organism>
<name>A0A830FJC0_9EURY</name>
<accession>A0A830FJC0</accession>
<evidence type="ECO:0000313" key="2">
    <source>
        <dbReference type="EMBL" id="GGL60722.1"/>
    </source>
</evidence>
<dbReference type="AlphaFoldDB" id="A0A830FJC0"/>
<feature type="transmembrane region" description="Helical" evidence="1">
    <location>
        <begin position="201"/>
        <end position="229"/>
    </location>
</feature>
<dbReference type="EMBL" id="BMPG01000002">
    <property type="protein sequence ID" value="GGL60722.1"/>
    <property type="molecule type" value="Genomic_DNA"/>
</dbReference>
<feature type="transmembrane region" description="Helical" evidence="1">
    <location>
        <begin position="297"/>
        <end position="318"/>
    </location>
</feature>
<dbReference type="InterPro" id="IPR058440">
    <property type="entry name" value="DUF8127"/>
</dbReference>
<gene>
    <name evidence="2" type="ORF">GCM10009039_18750</name>
</gene>
<feature type="transmembrane region" description="Helical" evidence="1">
    <location>
        <begin position="324"/>
        <end position="350"/>
    </location>
</feature>
<protein>
    <submittedName>
        <fullName evidence="2">Uncharacterized protein</fullName>
    </submittedName>
</protein>
<proteinExistence type="predicted"/>
<sequence length="351" mass="36460">MDRPFARRVAAVAALLLVGLALSSAFSASVTGFQTEYAAEPVDPVADAPDIATHTPAVLDLDSRLAEFSARDRRAVENATDGPPVRVLEPNAALSQLPDDDIEYAVLHDRYYRANVTYLHDPDGVGRSNFSLAMNFTRVPTETAMNDLAVDYANATPGVQHIVDTGTGTNDGNLTTTTLVDTDGTYYLVTVENGGELFSTIFLAAVSIPLGMTGRAYLAAGVPLGVLLLQTGVPRPLTYRRAFGVTAATLPLGLLAAATLTAPLTLGRVLVWGVLVLPFTCALPAGTALAHRNWGRAALATLAAAGALLATAAVLAALSSPFLAAVVLALGAFTVPLGGVTLLGFGYWLAD</sequence>
<keyword evidence="1" id="KW-0472">Membrane</keyword>
<comment type="caution">
    <text evidence="2">The sequence shown here is derived from an EMBL/GenBank/DDBJ whole genome shotgun (WGS) entry which is preliminary data.</text>
</comment>
<keyword evidence="1" id="KW-1133">Transmembrane helix</keyword>
<evidence type="ECO:0000256" key="1">
    <source>
        <dbReference type="SAM" id="Phobius"/>
    </source>
</evidence>
<feature type="transmembrane region" description="Helical" evidence="1">
    <location>
        <begin position="269"/>
        <end position="290"/>
    </location>
</feature>
<reference evidence="2" key="1">
    <citation type="journal article" date="2014" name="Int. J. Syst. Evol. Microbiol.">
        <title>Complete genome sequence of Corynebacterium casei LMG S-19264T (=DSM 44701T), isolated from a smear-ripened cheese.</title>
        <authorList>
            <consortium name="US DOE Joint Genome Institute (JGI-PGF)"/>
            <person name="Walter F."/>
            <person name="Albersmeier A."/>
            <person name="Kalinowski J."/>
            <person name="Ruckert C."/>
        </authorList>
    </citation>
    <scope>NUCLEOTIDE SEQUENCE</scope>
    <source>
        <strain evidence="2">JCM 19596</strain>
    </source>
</reference>